<reference evidence="13 14" key="1">
    <citation type="submission" date="2024-10" db="EMBL/GenBank/DDBJ databases">
        <title>The Natural Products Discovery Center: Release of the First 8490 Sequenced Strains for Exploring Actinobacteria Biosynthetic Diversity.</title>
        <authorList>
            <person name="Kalkreuter E."/>
            <person name="Kautsar S.A."/>
            <person name="Yang D."/>
            <person name="Bader C.D."/>
            <person name="Teijaro C.N."/>
            <person name="Fluegel L."/>
            <person name="Davis C.M."/>
            <person name="Simpson J.R."/>
            <person name="Lauterbach L."/>
            <person name="Steele A.D."/>
            <person name="Gui C."/>
            <person name="Meng S."/>
            <person name="Li G."/>
            <person name="Viehrig K."/>
            <person name="Ye F."/>
            <person name="Su P."/>
            <person name="Kiefer A.F."/>
            <person name="Nichols A."/>
            <person name="Cepeda A.J."/>
            <person name="Yan W."/>
            <person name="Fan B."/>
            <person name="Jiang Y."/>
            <person name="Adhikari A."/>
            <person name="Zheng C.-J."/>
            <person name="Schuster L."/>
            <person name="Cowan T.M."/>
            <person name="Smanski M.J."/>
            <person name="Chevrette M.G."/>
            <person name="De Carvalho L.P.S."/>
            <person name="Shen B."/>
        </authorList>
    </citation>
    <scope>NUCLEOTIDE SEQUENCE [LARGE SCALE GENOMIC DNA]</scope>
    <source>
        <strain evidence="13 14">NPDC049639</strain>
    </source>
</reference>
<evidence type="ECO:0000313" key="13">
    <source>
        <dbReference type="EMBL" id="MFI7586623.1"/>
    </source>
</evidence>
<comment type="caution">
    <text evidence="13">The sequence shown here is derived from an EMBL/GenBank/DDBJ whole genome shotgun (WGS) entry which is preliminary data.</text>
</comment>
<evidence type="ECO:0000256" key="11">
    <source>
        <dbReference type="SAM" id="Phobius"/>
    </source>
</evidence>
<dbReference type="InterPro" id="IPR003594">
    <property type="entry name" value="HATPase_dom"/>
</dbReference>
<accession>A0ABW8AKF9</accession>
<feature type="compositionally biased region" description="Basic and acidic residues" evidence="10">
    <location>
        <begin position="242"/>
        <end position="253"/>
    </location>
</feature>
<evidence type="ECO:0000256" key="7">
    <source>
        <dbReference type="ARBA" id="ARBA00022840"/>
    </source>
</evidence>
<evidence type="ECO:0000256" key="8">
    <source>
        <dbReference type="ARBA" id="ARBA00023012"/>
    </source>
</evidence>
<keyword evidence="3" id="KW-0597">Phosphoprotein</keyword>
<feature type="domain" description="Histidine kinase/HSP90-like ATPase" evidence="12">
    <location>
        <begin position="299"/>
        <end position="392"/>
    </location>
</feature>
<keyword evidence="6 13" id="KW-0418">Kinase</keyword>
<keyword evidence="11" id="KW-1133">Transmembrane helix</keyword>
<dbReference type="InterPro" id="IPR055558">
    <property type="entry name" value="DUF7134"/>
</dbReference>
<evidence type="ECO:0000256" key="6">
    <source>
        <dbReference type="ARBA" id="ARBA00022777"/>
    </source>
</evidence>
<dbReference type="GO" id="GO:0016301">
    <property type="term" value="F:kinase activity"/>
    <property type="evidence" value="ECO:0007669"/>
    <property type="project" value="UniProtKB-KW"/>
</dbReference>
<dbReference type="PANTHER" id="PTHR24421:SF10">
    <property type="entry name" value="NITRATE_NITRITE SENSOR PROTEIN NARQ"/>
    <property type="match status" value="1"/>
</dbReference>
<dbReference type="Gene3D" id="1.20.5.1930">
    <property type="match status" value="1"/>
</dbReference>
<feature type="transmembrane region" description="Helical" evidence="11">
    <location>
        <begin position="97"/>
        <end position="115"/>
    </location>
</feature>
<dbReference type="InterPro" id="IPR036890">
    <property type="entry name" value="HATPase_C_sf"/>
</dbReference>
<gene>
    <name evidence="13" type="ORF">ACIB24_06060</name>
</gene>
<proteinExistence type="predicted"/>
<evidence type="ECO:0000259" key="12">
    <source>
        <dbReference type="SMART" id="SM00387"/>
    </source>
</evidence>
<dbReference type="PANTHER" id="PTHR24421">
    <property type="entry name" value="NITRATE/NITRITE SENSOR PROTEIN NARX-RELATED"/>
    <property type="match status" value="1"/>
</dbReference>
<dbReference type="EMBL" id="JBITLV010000001">
    <property type="protein sequence ID" value="MFI7586623.1"/>
    <property type="molecule type" value="Genomic_DNA"/>
</dbReference>
<dbReference type="SUPFAM" id="SSF55874">
    <property type="entry name" value="ATPase domain of HSP90 chaperone/DNA topoisomerase II/histidine kinase"/>
    <property type="match status" value="1"/>
</dbReference>
<dbReference type="Pfam" id="PF23539">
    <property type="entry name" value="DUF7134"/>
    <property type="match status" value="1"/>
</dbReference>
<dbReference type="InterPro" id="IPR011712">
    <property type="entry name" value="Sig_transdc_His_kin_sub3_dim/P"/>
</dbReference>
<sequence>MSDRRAQQLVVDAGLAVVLLGCVLVGGFGLGADTSWLSALLVLPLAARRVWPTGSAVAVFTAGLLQLALGRQLQLADVAVLVALYSVTVYGQRTAHVVAIAGALVGSAASAVLMWRQDSGTVAVTVYVVLTTSSVAAWALGLVRRIRVQQLEALHERAERLERENRQQAAIATATERARIAREMHDVVAHSLSVIIAQADGGRYAGAHDPAAAVRSLSVIAETGRAALADMRAILGVLRTPDSTRDGPPDGERVPQAAPAELAPQPVDADLDALISKTRDAGLAISLVRVGQARALPPGVGLTLYRICQEALTNVLKHAGPGPSVTVMLRWSPGGVDLTVTDDGRGASASSDGAGQGVLGMRERAAMFDGTLTAGPRAGGGFAVHAHLPLPAPRATEEDEAT</sequence>
<evidence type="ECO:0000313" key="14">
    <source>
        <dbReference type="Proteomes" id="UP001612915"/>
    </source>
</evidence>
<keyword evidence="14" id="KW-1185">Reference proteome</keyword>
<feature type="transmembrane region" description="Helical" evidence="11">
    <location>
        <begin position="9"/>
        <end position="30"/>
    </location>
</feature>
<dbReference type="SMART" id="SM00387">
    <property type="entry name" value="HATPase_c"/>
    <property type="match status" value="1"/>
</dbReference>
<evidence type="ECO:0000256" key="3">
    <source>
        <dbReference type="ARBA" id="ARBA00022553"/>
    </source>
</evidence>
<dbReference type="RefSeq" id="WP_398276597.1">
    <property type="nucleotide sequence ID" value="NZ_JBITLV010000001.1"/>
</dbReference>
<organism evidence="13 14">
    <name type="scientific">Spongisporangium articulatum</name>
    <dbReference type="NCBI Taxonomy" id="3362603"/>
    <lineage>
        <taxon>Bacteria</taxon>
        <taxon>Bacillati</taxon>
        <taxon>Actinomycetota</taxon>
        <taxon>Actinomycetes</taxon>
        <taxon>Kineosporiales</taxon>
        <taxon>Kineosporiaceae</taxon>
        <taxon>Spongisporangium</taxon>
    </lineage>
</organism>
<feature type="transmembrane region" description="Helical" evidence="11">
    <location>
        <begin position="50"/>
        <end position="68"/>
    </location>
</feature>
<protein>
    <recommendedName>
        <fullName evidence="2">histidine kinase</fullName>
        <ecNumber evidence="2">2.7.13.3</ecNumber>
    </recommendedName>
</protein>
<feature type="region of interest" description="Disordered" evidence="10">
    <location>
        <begin position="239"/>
        <end position="261"/>
    </location>
</feature>
<feature type="transmembrane region" description="Helical" evidence="11">
    <location>
        <begin position="122"/>
        <end position="143"/>
    </location>
</feature>
<dbReference type="CDD" id="cd16917">
    <property type="entry name" value="HATPase_UhpB-NarQ-NarX-like"/>
    <property type="match status" value="1"/>
</dbReference>
<keyword evidence="7" id="KW-0067">ATP-binding</keyword>
<evidence type="ECO:0000256" key="4">
    <source>
        <dbReference type="ARBA" id="ARBA00022679"/>
    </source>
</evidence>
<dbReference type="Pfam" id="PF07730">
    <property type="entry name" value="HisKA_3"/>
    <property type="match status" value="1"/>
</dbReference>
<evidence type="ECO:0000256" key="2">
    <source>
        <dbReference type="ARBA" id="ARBA00012438"/>
    </source>
</evidence>
<evidence type="ECO:0000256" key="10">
    <source>
        <dbReference type="SAM" id="MobiDB-lite"/>
    </source>
</evidence>
<keyword evidence="4" id="KW-0808">Transferase</keyword>
<evidence type="ECO:0000256" key="9">
    <source>
        <dbReference type="SAM" id="Coils"/>
    </source>
</evidence>
<dbReference type="EC" id="2.7.13.3" evidence="2"/>
<evidence type="ECO:0000256" key="5">
    <source>
        <dbReference type="ARBA" id="ARBA00022741"/>
    </source>
</evidence>
<feature type="coiled-coil region" evidence="9">
    <location>
        <begin position="144"/>
        <end position="178"/>
    </location>
</feature>
<dbReference type="Gene3D" id="3.30.565.10">
    <property type="entry name" value="Histidine kinase-like ATPase, C-terminal domain"/>
    <property type="match status" value="1"/>
</dbReference>
<dbReference type="Proteomes" id="UP001612915">
    <property type="component" value="Unassembled WGS sequence"/>
</dbReference>
<keyword evidence="11" id="KW-0472">Membrane</keyword>
<dbReference type="Pfam" id="PF02518">
    <property type="entry name" value="HATPase_c"/>
    <property type="match status" value="1"/>
</dbReference>
<keyword evidence="11" id="KW-0812">Transmembrane</keyword>
<keyword evidence="8" id="KW-0902">Two-component regulatory system</keyword>
<name>A0ABW8AKF9_9ACTN</name>
<keyword evidence="9" id="KW-0175">Coiled coil</keyword>
<comment type="catalytic activity">
    <reaction evidence="1">
        <text>ATP + protein L-histidine = ADP + protein N-phospho-L-histidine.</text>
        <dbReference type="EC" id="2.7.13.3"/>
    </reaction>
</comment>
<dbReference type="InterPro" id="IPR050482">
    <property type="entry name" value="Sensor_HK_TwoCompSys"/>
</dbReference>
<evidence type="ECO:0000256" key="1">
    <source>
        <dbReference type="ARBA" id="ARBA00000085"/>
    </source>
</evidence>
<keyword evidence="5" id="KW-0547">Nucleotide-binding</keyword>